<gene>
    <name evidence="1" type="ORF">TTAC_LOCUS8246</name>
</gene>
<dbReference type="AlphaFoldDB" id="A0A0R3X4D0"/>
<proteinExistence type="predicted"/>
<evidence type="ECO:0000313" key="3">
    <source>
        <dbReference type="WBParaSite" id="TTAC_0000826101-mRNA-1"/>
    </source>
</evidence>
<evidence type="ECO:0000313" key="1">
    <source>
        <dbReference type="EMBL" id="VDM32763.1"/>
    </source>
</evidence>
<accession>A0A0R3X4D0</accession>
<reference evidence="3" key="1">
    <citation type="submission" date="2017-02" db="UniProtKB">
        <authorList>
            <consortium name="WormBaseParasite"/>
        </authorList>
    </citation>
    <scope>IDENTIFICATION</scope>
</reference>
<sequence length="355" mass="41378">MQNIPHDSSVQHIADAFHTENIHYIDLENLPPDTPTVKLGSDYCCDENGAITLPNFIVAPMMALSMRCKPCSTYEGDIFIDRLDLNLRTGPTLENPKCKVCSLVKWLLTERDPYESTVVALYPEDPLILFEVMREIWSRFTTKVLPFSEQHVKYSTRISYLSLPVGYFYKSPLNIDEPAELMEWPALMDASAEWTNGFMYFLRKDIGERGILSHVACFIFCNLIRIMRHHISKILRPEVKELQPQFHILYAINDRPFLVHQLVAKMAKAIFLLLTEFDPNWIRSYHVVDMSRPKEKSFWYRFCLSIMVENIFAMNMTKAFYDGMQAEQLYLHYSVCETNPSECPCRFARYLESSS</sequence>
<reference evidence="1 2" key="2">
    <citation type="submission" date="2018-11" db="EMBL/GenBank/DDBJ databases">
        <authorList>
            <consortium name="Pathogen Informatics"/>
        </authorList>
    </citation>
    <scope>NUCLEOTIDE SEQUENCE [LARGE SCALE GENOMIC DNA]</scope>
</reference>
<evidence type="ECO:0000313" key="2">
    <source>
        <dbReference type="Proteomes" id="UP000274429"/>
    </source>
</evidence>
<name>A0A0R3X4D0_HYDTA</name>
<dbReference type="OrthoDB" id="6222735at2759"/>
<dbReference type="Proteomes" id="UP000274429">
    <property type="component" value="Unassembled WGS sequence"/>
</dbReference>
<keyword evidence="2" id="KW-1185">Reference proteome</keyword>
<protein>
    <submittedName>
        <fullName evidence="3">CxC5 domain-containing protein</fullName>
    </submittedName>
</protein>
<organism evidence="3">
    <name type="scientific">Hydatigena taeniaeformis</name>
    <name type="common">Feline tapeworm</name>
    <name type="synonym">Taenia taeniaeformis</name>
    <dbReference type="NCBI Taxonomy" id="6205"/>
    <lineage>
        <taxon>Eukaryota</taxon>
        <taxon>Metazoa</taxon>
        <taxon>Spiralia</taxon>
        <taxon>Lophotrochozoa</taxon>
        <taxon>Platyhelminthes</taxon>
        <taxon>Cestoda</taxon>
        <taxon>Eucestoda</taxon>
        <taxon>Cyclophyllidea</taxon>
        <taxon>Taeniidae</taxon>
        <taxon>Hydatigera</taxon>
    </lineage>
</organism>
<dbReference type="WBParaSite" id="TTAC_0000826101-mRNA-1">
    <property type="protein sequence ID" value="TTAC_0000826101-mRNA-1"/>
    <property type="gene ID" value="TTAC_0000826101"/>
</dbReference>
<dbReference type="EMBL" id="UYWX01020472">
    <property type="protein sequence ID" value="VDM32763.1"/>
    <property type="molecule type" value="Genomic_DNA"/>
</dbReference>